<dbReference type="Gene3D" id="2.60.40.2070">
    <property type="match status" value="1"/>
</dbReference>
<dbReference type="Proteomes" id="UP001236800">
    <property type="component" value="Chromosome"/>
</dbReference>
<dbReference type="AlphaFoldDB" id="A0AA50KA73"/>
<dbReference type="EMBL" id="CP132914">
    <property type="protein sequence ID" value="WMB71223.1"/>
    <property type="molecule type" value="Genomic_DNA"/>
</dbReference>
<proteinExistence type="predicted"/>
<reference evidence="1" key="1">
    <citation type="submission" date="2023-08" db="EMBL/GenBank/DDBJ databases">
        <title>Complete genome sequence of Shewanella oncorhynchi Z-P2, a siderophore putrebactin-producing bacterium.</title>
        <authorList>
            <person name="Zhang Y."/>
        </authorList>
    </citation>
    <scope>NUCLEOTIDE SEQUENCE</scope>
    <source>
        <strain evidence="1">Z-P2</strain>
    </source>
</reference>
<name>A0AA50KA73_9GAMM</name>
<protein>
    <submittedName>
        <fullName evidence="1">Uncharacterized protein</fullName>
    </submittedName>
</protein>
<evidence type="ECO:0000313" key="1">
    <source>
        <dbReference type="EMBL" id="WMB71223.1"/>
    </source>
</evidence>
<organism evidence="1">
    <name type="scientific">Shewanella oncorhynchi</name>
    <dbReference type="NCBI Taxonomy" id="2726434"/>
    <lineage>
        <taxon>Bacteria</taxon>
        <taxon>Pseudomonadati</taxon>
        <taxon>Pseudomonadota</taxon>
        <taxon>Gammaproteobacteria</taxon>
        <taxon>Alteromonadales</taxon>
        <taxon>Shewanellaceae</taxon>
        <taxon>Shewanella</taxon>
    </lineage>
</organism>
<gene>
    <name evidence="1" type="ORF">RA178_12300</name>
</gene>
<dbReference type="KEGG" id="sog:RA178_12300"/>
<accession>A0AA50KA73</accession>
<dbReference type="RefSeq" id="WP_306682027.1">
    <property type="nucleotide sequence ID" value="NZ_CP132914.1"/>
</dbReference>
<dbReference type="GeneID" id="301339977"/>
<sequence>MAKFNTHVGYQALVTFYHNDAVLPFGTVVTVEGSTADKNNASIVGDAGQVTAKWT</sequence>
<dbReference type="InterPro" id="IPR043142">
    <property type="entry name" value="PapC-like_C_sf"/>
</dbReference>